<protein>
    <submittedName>
        <fullName evidence="2">Uncharacterized protein</fullName>
    </submittedName>
</protein>
<gene>
    <name evidence="2" type="ORF">UFOVP1156_38</name>
    <name evidence="3" type="ORF">UFOVP1346_22</name>
    <name evidence="1" type="ORF">UFOVP921_2</name>
</gene>
<dbReference type="EMBL" id="LR796875">
    <property type="protein sequence ID" value="CAB4171609.1"/>
    <property type="molecule type" value="Genomic_DNA"/>
</dbReference>
<accession>A0A6J5R762</accession>
<dbReference type="EMBL" id="LR797295">
    <property type="protein sequence ID" value="CAB4200080.1"/>
    <property type="molecule type" value="Genomic_DNA"/>
</dbReference>
<name>A0A6J5R762_9CAUD</name>
<evidence type="ECO:0000313" key="2">
    <source>
        <dbReference type="EMBL" id="CAB4187604.1"/>
    </source>
</evidence>
<proteinExistence type="predicted"/>
<reference evidence="2" key="1">
    <citation type="submission" date="2020-05" db="EMBL/GenBank/DDBJ databases">
        <authorList>
            <person name="Chiriac C."/>
            <person name="Salcher M."/>
            <person name="Ghai R."/>
            <person name="Kavagutti S V."/>
        </authorList>
    </citation>
    <scope>NUCLEOTIDE SEQUENCE</scope>
</reference>
<evidence type="ECO:0000313" key="3">
    <source>
        <dbReference type="EMBL" id="CAB4200080.1"/>
    </source>
</evidence>
<dbReference type="Gene3D" id="3.30.1380.10">
    <property type="match status" value="1"/>
</dbReference>
<dbReference type="InterPro" id="IPR009045">
    <property type="entry name" value="Zn_M74/Hedgehog-like"/>
</dbReference>
<dbReference type="EMBL" id="LR797103">
    <property type="protein sequence ID" value="CAB4187604.1"/>
    <property type="molecule type" value="Genomic_DNA"/>
</dbReference>
<organism evidence="2">
    <name type="scientific">uncultured Caudovirales phage</name>
    <dbReference type="NCBI Taxonomy" id="2100421"/>
    <lineage>
        <taxon>Viruses</taxon>
        <taxon>Duplodnaviria</taxon>
        <taxon>Heunggongvirae</taxon>
        <taxon>Uroviricota</taxon>
        <taxon>Caudoviricetes</taxon>
        <taxon>Peduoviridae</taxon>
        <taxon>Maltschvirus</taxon>
        <taxon>Maltschvirus maltsch</taxon>
    </lineage>
</organism>
<sequence length="263" mass="27865">MKVTGGISWFGGPNDKMNTGTALGLPDTTRGIAVYNQKTLGGYWKVKWPNGKVTVERQVDIGPAPWTNRKIDFTSSAIKAAGYTESNFPTDKQATIEYLGKNNPGPIAPTPTPVSNPLAQLDKILGPNRARGPAPTSFKLPTVAKPASANTSVKGAANFEGTQVAGWIAPVLTYARAHGWKGSLNSGVRSFADQSRIYNSGVRPAARPGTSNHEMTAFPGGAIDVNGAAQLSSILQQSPYKNLLVWAGAKDPVHFSHPHNGSY</sequence>
<dbReference type="SUPFAM" id="SSF55166">
    <property type="entry name" value="Hedgehog/DD-peptidase"/>
    <property type="match status" value="1"/>
</dbReference>
<evidence type="ECO:0000313" key="1">
    <source>
        <dbReference type="EMBL" id="CAB4171609.1"/>
    </source>
</evidence>